<evidence type="ECO:0000313" key="2">
    <source>
        <dbReference type="EMBL" id="GGG81153.1"/>
    </source>
</evidence>
<protein>
    <submittedName>
        <fullName evidence="2">Uncharacterized protein</fullName>
    </submittedName>
</protein>
<keyword evidence="1" id="KW-1133">Transmembrane helix</keyword>
<dbReference type="RefSeq" id="WP_188456026.1">
    <property type="nucleotide sequence ID" value="NZ_BMFR01000013.1"/>
</dbReference>
<sequence length="237" mass="27656">MGYTSTITVIANILAWFVIVMLVYLNYKKLQEKPKLWKVALIVFIGMIAFSYNWNFRDTVIRLPILPLGVWIVIIVFRIRGKEWQVYRRFAWLGFFSLFIFLLMTLLAIPLNKAFYPKDELSTYIANVENASIIKTHPSAKEQTLDKNHLINQIGSMKRKTIASDQWYQEITMNTADTNNIKERFPYLLADVLPKRWSGIDAIIYVEKDGKGLLITAPKGQYYFRSDDSLFREGVHD</sequence>
<name>A0A917M6V0_9BACI</name>
<dbReference type="EMBL" id="BMFR01000013">
    <property type="protein sequence ID" value="GGG81153.1"/>
    <property type="molecule type" value="Genomic_DNA"/>
</dbReference>
<feature type="transmembrane region" description="Helical" evidence="1">
    <location>
        <begin position="91"/>
        <end position="111"/>
    </location>
</feature>
<comment type="caution">
    <text evidence="2">The sequence shown here is derived from an EMBL/GenBank/DDBJ whole genome shotgun (WGS) entry which is preliminary data.</text>
</comment>
<dbReference type="Proteomes" id="UP000622860">
    <property type="component" value="Unassembled WGS sequence"/>
</dbReference>
<organism evidence="2 3">
    <name type="scientific">Virgibacillus oceani</name>
    <dbReference type="NCBI Taxonomy" id="1479511"/>
    <lineage>
        <taxon>Bacteria</taxon>
        <taxon>Bacillati</taxon>
        <taxon>Bacillota</taxon>
        <taxon>Bacilli</taxon>
        <taxon>Bacillales</taxon>
        <taxon>Bacillaceae</taxon>
        <taxon>Virgibacillus</taxon>
    </lineage>
</organism>
<accession>A0A917M6V0</accession>
<reference evidence="2" key="1">
    <citation type="journal article" date="2014" name="Int. J. Syst. Evol. Microbiol.">
        <title>Complete genome sequence of Corynebacterium casei LMG S-19264T (=DSM 44701T), isolated from a smear-ripened cheese.</title>
        <authorList>
            <consortium name="US DOE Joint Genome Institute (JGI-PGF)"/>
            <person name="Walter F."/>
            <person name="Albersmeier A."/>
            <person name="Kalinowski J."/>
            <person name="Ruckert C."/>
        </authorList>
    </citation>
    <scope>NUCLEOTIDE SEQUENCE</scope>
    <source>
        <strain evidence="2">CGMCC 1.12754</strain>
    </source>
</reference>
<keyword evidence="1" id="KW-0472">Membrane</keyword>
<keyword evidence="3" id="KW-1185">Reference proteome</keyword>
<reference evidence="2" key="2">
    <citation type="submission" date="2020-09" db="EMBL/GenBank/DDBJ databases">
        <authorList>
            <person name="Sun Q."/>
            <person name="Zhou Y."/>
        </authorList>
    </citation>
    <scope>NUCLEOTIDE SEQUENCE</scope>
    <source>
        <strain evidence="2">CGMCC 1.12754</strain>
    </source>
</reference>
<proteinExistence type="predicted"/>
<keyword evidence="1" id="KW-0812">Transmembrane</keyword>
<feature type="transmembrane region" description="Helical" evidence="1">
    <location>
        <begin position="6"/>
        <end position="24"/>
    </location>
</feature>
<feature type="transmembrane region" description="Helical" evidence="1">
    <location>
        <begin position="36"/>
        <end position="54"/>
    </location>
</feature>
<gene>
    <name evidence="2" type="ORF">GCM10011398_28200</name>
</gene>
<evidence type="ECO:0000256" key="1">
    <source>
        <dbReference type="SAM" id="Phobius"/>
    </source>
</evidence>
<evidence type="ECO:0000313" key="3">
    <source>
        <dbReference type="Proteomes" id="UP000622860"/>
    </source>
</evidence>
<feature type="transmembrane region" description="Helical" evidence="1">
    <location>
        <begin position="60"/>
        <end position="79"/>
    </location>
</feature>
<dbReference type="AlphaFoldDB" id="A0A917M6V0"/>